<feature type="domain" description="Bacterial Ig-like" evidence="2">
    <location>
        <begin position="1126"/>
        <end position="1164"/>
    </location>
</feature>
<organism evidence="3 4">
    <name type="scientific">Corallococcus terminator</name>
    <dbReference type="NCBI Taxonomy" id="2316733"/>
    <lineage>
        <taxon>Bacteria</taxon>
        <taxon>Pseudomonadati</taxon>
        <taxon>Myxococcota</taxon>
        <taxon>Myxococcia</taxon>
        <taxon>Myxococcales</taxon>
        <taxon>Cystobacterineae</taxon>
        <taxon>Myxococcaceae</taxon>
        <taxon>Corallococcus</taxon>
    </lineage>
</organism>
<dbReference type="PANTHER" id="PTHR34677">
    <property type="match status" value="1"/>
</dbReference>
<accession>A0A3A8ILB6</accession>
<feature type="domain" description="Bacterial Ig-like" evidence="2">
    <location>
        <begin position="1176"/>
        <end position="1256"/>
    </location>
</feature>
<protein>
    <recommendedName>
        <fullName evidence="2">Bacterial Ig-like domain-containing protein</fullName>
    </recommendedName>
</protein>
<feature type="domain" description="Bacterial Ig-like" evidence="2">
    <location>
        <begin position="543"/>
        <end position="620"/>
    </location>
</feature>
<reference evidence="4" key="1">
    <citation type="submission" date="2018-09" db="EMBL/GenBank/DDBJ databases">
        <authorList>
            <person name="Livingstone P.G."/>
            <person name="Whitworth D.E."/>
        </authorList>
    </citation>
    <scope>NUCLEOTIDE SEQUENCE [LARGE SCALE GENOMIC DNA]</scope>
    <source>
        <strain evidence="4">CA054A</strain>
    </source>
</reference>
<dbReference type="NCBIfam" id="NF033510">
    <property type="entry name" value="Ca_tandemer"/>
    <property type="match status" value="5"/>
</dbReference>
<evidence type="ECO:0000313" key="3">
    <source>
        <dbReference type="EMBL" id="RKG84257.1"/>
    </source>
</evidence>
<feature type="domain" description="Bacterial Ig-like" evidence="2">
    <location>
        <begin position="351"/>
        <end position="438"/>
    </location>
</feature>
<feature type="domain" description="Bacterial Ig-like" evidence="2">
    <location>
        <begin position="908"/>
        <end position="986"/>
    </location>
</feature>
<dbReference type="PANTHER" id="PTHR34677:SF3">
    <property type="entry name" value="BACTERIAL IG-LIKE DOMAIN-CONTAINING PROTEIN"/>
    <property type="match status" value="1"/>
</dbReference>
<dbReference type="Pfam" id="PF19077">
    <property type="entry name" value="Big_13"/>
    <property type="match status" value="7"/>
</dbReference>
<feature type="domain" description="Bacterial Ig-like" evidence="2">
    <location>
        <begin position="1640"/>
        <end position="1714"/>
    </location>
</feature>
<proteinExistence type="predicted"/>
<keyword evidence="1" id="KW-0812">Transmembrane</keyword>
<sequence length="1839" mass="191510">GGGIVFIRGHALAGPGDILAKGGDAALTSEAGGGGGAGGTIVAWFTGSARCSAVEVGGGEGGPSKIPQAGSGGGGGGGRVYFQAGSLSGCTPFSEAGWPGAVLAGSALKEAEAGGEGLVQVVQGGFAETQAPADPGQGAGFDKAVDPPPAVTTPAAGGFVNTTTPLIQGKAAALSRVRVFIDDNDPANAKGTVQASASGDWIFLPQQVLLAGAHDVRVAPVDEDDETGELSGEHLFTVDTSPPNTTLQKIGPHQFLDPATTAQFTLTSSDMGPVDFECLLDDPIAGFTQCPEPGPGPANPRSFGELAEGPHTLLVRAKDKAGNVDPTPAIHQWMVDSKAPAVPGLSAPIVDAYVPSITPTLSGTAEEGSTVTVTITQTVPNDPTERQPWTAVAHESGNWNLTVSPELIDGTKYTVRITATDKAGNVGAPLTGRSFTVDATAPNTLLDDGPEPAQQGAIARFVFHSSETPHPTSPFECSLDGAPYAGCVSPFDATAAGEDDHTMHIRARDRAGNLDPTPVVSSWRRDTLKPAQPSIDAPTENLFVNTVRPLLQGSAEALSTVRVSLDGAVKGSVKADAAGKWIFVLGADLPQTAHTAFVVAVDSALNESPVSATRNFTVDTAPPNTTITTGLGPLTNQATANFTFTSTETGGTFECLRDGDTQFSVCTATMSYSNLTSGAHVLYVRARDKAGNVDPTPAEHRWEVDLVAPAAPVLTEPLAEAYVPTRQPTIRGTAEAGSRVKVTQTAPTSVTLDTVTASADGTWSLSVATALDEGIRYTVKATATDRAGNVGPDSMTRSFTVDTVLPDTTISTGPDPYTNQATADFTFTSPEPGVTFECLLDGAPLFSVCTATMSYPSLTSGAHVLYVRARDRAGNVDPTPAVHRWEVDLAAPAAPVLTEPLAEAYVPTRQPTIRGTAEAGSTVKVTQTAPASVTLGTVTASADGTWSLGVATALDEGIRYTVKATATDRAGNVGPDSMPRSFTVDTVLPDTTISTGPAPFTNDTTANFTFISNEAGAAFECSHNGAEFEPCQSANSHTVTNLSEGPHVMRIRARDRAGNFDSTPASWSWSVDNSELSTRIIEKPFSPTNVNVGSFKFDSNKAGVKFECSLDSPTSVFVECSTPPGNTYTTPALSDGSHTLKVRARDSAGNVDTSAESYTWTVDTLKPSQPVVTSPTEDSYVNTTVPNLEGTAEREATVKVFIDGTERSPVLARADGGWVFTPSSALSQGEHTLVVIAVDGASNASVESATRTFFVDSVVPETVLGDKPDPLTSQRIAAFTFSSPEANVRFDCRLHKNGSPEPLFSECPGPVSGGYTSESLVDGTYTFAVRARDLAGNTDSSPALFIWTVDGTAPETRIDSGPTAANGGTSNSAVARFTFGANELNVKFFCDLDDGGYAECPITHEVTGLPSGVHTLSVKAQDPVGNVDASPAVWTWTVNTDIPDTIMICEPTRRLLNTFENAFTFTSDKGEGANVAFECSLNQSTFETCSSTPTDPYKVSVSKDGGHSFRVRARDKTSQNADPVPAECVWTVDTLAPNTALNAHPREFENKPQSAFTFDFAGSEPGGHFECSLDDADFGTCASPFDFVLADNAYTFRVRAVDEAGNRDGSPAIWSWVVDTRAPPVPVMTTPAPGATIANAIPLLEGSAEPGSSVVVSLRDGASVGEALVGENGRWSLTPTQSMAEGENFILVRAKDRAGNESETQGESSFTVDTKAPDTSIVAGPEGRVRTSVTTFQFSSTEEGVTFECSLDNAEFAQCSAELTFDVLEGGHSLQVRARDRAGNVDPSPETRAWRLSLGSDTRTLGGGLSCSSSGGGVPFGMMAGLVGLALMALRRRRG</sequence>
<dbReference type="Gene3D" id="2.60.40.10">
    <property type="entry name" value="Immunoglobulins"/>
    <property type="match status" value="11"/>
</dbReference>
<evidence type="ECO:0000259" key="2">
    <source>
        <dbReference type="Pfam" id="PF19077"/>
    </source>
</evidence>
<dbReference type="EMBL" id="RAVZ01000160">
    <property type="protein sequence ID" value="RKG84257.1"/>
    <property type="molecule type" value="Genomic_DNA"/>
</dbReference>
<dbReference type="InterPro" id="IPR013783">
    <property type="entry name" value="Ig-like_fold"/>
</dbReference>
<feature type="domain" description="Bacterial Ig-like" evidence="2">
    <location>
        <begin position="725"/>
        <end position="803"/>
    </location>
</feature>
<feature type="transmembrane region" description="Helical" evidence="1">
    <location>
        <begin position="1816"/>
        <end position="1834"/>
    </location>
</feature>
<gene>
    <name evidence="3" type="ORF">D7V88_22400</name>
</gene>
<name>A0A3A8ILB6_9BACT</name>
<dbReference type="InterPro" id="IPR044016">
    <property type="entry name" value="Big_13"/>
</dbReference>
<keyword evidence="4" id="KW-1185">Reference proteome</keyword>
<keyword evidence="1" id="KW-0472">Membrane</keyword>
<keyword evidence="1" id="KW-1133">Transmembrane helix</keyword>
<feature type="non-terminal residue" evidence="3">
    <location>
        <position position="1"/>
    </location>
</feature>
<evidence type="ECO:0000256" key="1">
    <source>
        <dbReference type="SAM" id="Phobius"/>
    </source>
</evidence>
<evidence type="ECO:0000313" key="4">
    <source>
        <dbReference type="Proteomes" id="UP000268094"/>
    </source>
</evidence>
<dbReference type="Proteomes" id="UP000268094">
    <property type="component" value="Unassembled WGS sequence"/>
</dbReference>
<comment type="caution">
    <text evidence="3">The sequence shown here is derived from an EMBL/GenBank/DDBJ whole genome shotgun (WGS) entry which is preliminary data.</text>
</comment>